<protein>
    <recommendedName>
        <fullName evidence="2">Glycine cleavage T-protein C-terminal barrel domain-containing protein</fullName>
    </recommendedName>
</protein>
<dbReference type="SUPFAM" id="SSF103025">
    <property type="entry name" value="Folate-binding domain"/>
    <property type="match status" value="1"/>
</dbReference>
<feature type="non-terminal residue" evidence="1">
    <location>
        <position position="1"/>
    </location>
</feature>
<dbReference type="InterPro" id="IPR027266">
    <property type="entry name" value="TrmE/GcvT-like"/>
</dbReference>
<name>A0A382IW84_9ZZZZ</name>
<dbReference type="GO" id="GO:0005739">
    <property type="term" value="C:mitochondrion"/>
    <property type="evidence" value="ECO:0007669"/>
    <property type="project" value="TreeGrafter"/>
</dbReference>
<dbReference type="PANTHER" id="PTHR43757:SF2">
    <property type="entry name" value="AMINOMETHYLTRANSFERASE, MITOCHONDRIAL"/>
    <property type="match status" value="1"/>
</dbReference>
<organism evidence="1">
    <name type="scientific">marine metagenome</name>
    <dbReference type="NCBI Taxonomy" id="408172"/>
    <lineage>
        <taxon>unclassified sequences</taxon>
        <taxon>metagenomes</taxon>
        <taxon>ecological metagenomes</taxon>
    </lineage>
</organism>
<dbReference type="InterPro" id="IPR028896">
    <property type="entry name" value="GcvT/YgfZ/DmdA"/>
</dbReference>
<dbReference type="SUPFAM" id="SSF101790">
    <property type="entry name" value="Aminomethyltransferase beta-barrel domain"/>
    <property type="match status" value="1"/>
</dbReference>
<proteinExistence type="predicted"/>
<dbReference type="EMBL" id="UINC01069781">
    <property type="protein sequence ID" value="SVC03422.1"/>
    <property type="molecule type" value="Genomic_DNA"/>
</dbReference>
<dbReference type="InterPro" id="IPR029043">
    <property type="entry name" value="GcvT/YgfZ_C"/>
</dbReference>
<reference evidence="1" key="1">
    <citation type="submission" date="2018-05" db="EMBL/GenBank/DDBJ databases">
        <authorList>
            <person name="Lanie J.A."/>
            <person name="Ng W.-L."/>
            <person name="Kazmierczak K.M."/>
            <person name="Andrzejewski T.M."/>
            <person name="Davidsen T.M."/>
            <person name="Wayne K.J."/>
            <person name="Tettelin H."/>
            <person name="Glass J.I."/>
            <person name="Rusch D."/>
            <person name="Podicherti R."/>
            <person name="Tsui H.-C.T."/>
            <person name="Winkler M.E."/>
        </authorList>
    </citation>
    <scope>NUCLEOTIDE SEQUENCE</scope>
</reference>
<dbReference type="PANTHER" id="PTHR43757">
    <property type="entry name" value="AMINOMETHYLTRANSFERASE"/>
    <property type="match status" value="1"/>
</dbReference>
<evidence type="ECO:0008006" key="2">
    <source>
        <dbReference type="Google" id="ProtNLM"/>
    </source>
</evidence>
<dbReference type="AlphaFoldDB" id="A0A382IW84"/>
<sequence>LYVSFPPGLRLWDLLYDAGVTPVGIETYANSRRLEKSLRLQNADLLTDYNLYEADLARKLVKKADFHGKEAYVTQRELGTQAAYLCTLVMLENTDATGMKRYPVGEWPILDKETKEVLVDSRGRRSYATDLAFGPSLGVNILMGYIPADQAAVGNEFVLEYFIEHYPVRLEVVGYGALLDPENERPKT</sequence>
<evidence type="ECO:0000313" key="1">
    <source>
        <dbReference type="EMBL" id="SVC03422.1"/>
    </source>
</evidence>
<dbReference type="Gene3D" id="3.30.1360.120">
    <property type="entry name" value="Probable tRNA modification gtpase trme, domain 1"/>
    <property type="match status" value="1"/>
</dbReference>
<accession>A0A382IW84</accession>
<gene>
    <name evidence="1" type="ORF">METZ01_LOCUS256276</name>
</gene>